<protein>
    <submittedName>
        <fullName evidence="1">Uncharacterized protein</fullName>
    </submittedName>
</protein>
<dbReference type="EnsemblPlants" id="AET5Gv20751600.34">
    <property type="protein sequence ID" value="AET5Gv20751600.34"/>
    <property type="gene ID" value="AET5Gv20751600"/>
</dbReference>
<dbReference type="Proteomes" id="UP000015105">
    <property type="component" value="Chromosome 5D"/>
</dbReference>
<proteinExistence type="predicted"/>
<organism evidence="1 2">
    <name type="scientific">Aegilops tauschii subsp. strangulata</name>
    <name type="common">Goatgrass</name>
    <dbReference type="NCBI Taxonomy" id="200361"/>
    <lineage>
        <taxon>Eukaryota</taxon>
        <taxon>Viridiplantae</taxon>
        <taxon>Streptophyta</taxon>
        <taxon>Embryophyta</taxon>
        <taxon>Tracheophyta</taxon>
        <taxon>Spermatophyta</taxon>
        <taxon>Magnoliopsida</taxon>
        <taxon>Liliopsida</taxon>
        <taxon>Poales</taxon>
        <taxon>Poaceae</taxon>
        <taxon>BOP clade</taxon>
        <taxon>Pooideae</taxon>
        <taxon>Triticodae</taxon>
        <taxon>Triticeae</taxon>
        <taxon>Triticinae</taxon>
        <taxon>Aegilops</taxon>
    </lineage>
</organism>
<reference evidence="2" key="2">
    <citation type="journal article" date="2017" name="Nat. Plants">
        <title>The Aegilops tauschii genome reveals multiple impacts of transposons.</title>
        <authorList>
            <person name="Zhao G."/>
            <person name="Zou C."/>
            <person name="Li K."/>
            <person name="Wang K."/>
            <person name="Li T."/>
            <person name="Gao L."/>
            <person name="Zhang X."/>
            <person name="Wang H."/>
            <person name="Yang Z."/>
            <person name="Liu X."/>
            <person name="Jiang W."/>
            <person name="Mao L."/>
            <person name="Kong X."/>
            <person name="Jiao Y."/>
            <person name="Jia J."/>
        </authorList>
    </citation>
    <scope>NUCLEOTIDE SEQUENCE [LARGE SCALE GENOMIC DNA]</scope>
    <source>
        <strain evidence="2">cv. AL8/78</strain>
    </source>
</reference>
<dbReference type="Gramene" id="AET5Gv20751600.34">
    <property type="protein sequence ID" value="AET5Gv20751600.34"/>
    <property type="gene ID" value="AET5Gv20751600"/>
</dbReference>
<reference evidence="1" key="3">
    <citation type="journal article" date="2017" name="Nature">
        <title>Genome sequence of the progenitor of the wheat D genome Aegilops tauschii.</title>
        <authorList>
            <person name="Luo M.C."/>
            <person name="Gu Y.Q."/>
            <person name="Puiu D."/>
            <person name="Wang H."/>
            <person name="Twardziok S.O."/>
            <person name="Deal K.R."/>
            <person name="Huo N."/>
            <person name="Zhu T."/>
            <person name="Wang L."/>
            <person name="Wang Y."/>
            <person name="McGuire P.E."/>
            <person name="Liu S."/>
            <person name="Long H."/>
            <person name="Ramasamy R.K."/>
            <person name="Rodriguez J.C."/>
            <person name="Van S.L."/>
            <person name="Yuan L."/>
            <person name="Wang Z."/>
            <person name="Xia Z."/>
            <person name="Xiao L."/>
            <person name="Anderson O.D."/>
            <person name="Ouyang S."/>
            <person name="Liang Y."/>
            <person name="Zimin A.V."/>
            <person name="Pertea G."/>
            <person name="Qi P."/>
            <person name="Bennetzen J.L."/>
            <person name="Dai X."/>
            <person name="Dawson M.W."/>
            <person name="Muller H.G."/>
            <person name="Kugler K."/>
            <person name="Rivarola-Duarte L."/>
            <person name="Spannagl M."/>
            <person name="Mayer K.F.X."/>
            <person name="Lu F.H."/>
            <person name="Bevan M.W."/>
            <person name="Leroy P."/>
            <person name="Li P."/>
            <person name="You F.M."/>
            <person name="Sun Q."/>
            <person name="Liu Z."/>
            <person name="Lyons E."/>
            <person name="Wicker T."/>
            <person name="Salzberg S.L."/>
            <person name="Devos K.M."/>
            <person name="Dvorak J."/>
        </authorList>
    </citation>
    <scope>NUCLEOTIDE SEQUENCE [LARGE SCALE GENOMIC DNA]</scope>
    <source>
        <strain evidence="1">cv. AL8/78</strain>
    </source>
</reference>
<sequence length="89" mass="10276">MVEKDLTEDEMARNNARQERIFLRNSQSLANTAAFVATISDNAQKKLWIDTSEIGGWFSPDEKEVESSALRKNKVQHAWSWIRDPHMTV</sequence>
<name>A0A453LGB4_AEGTS</name>
<accession>A0A453LGB4</accession>
<reference evidence="1" key="5">
    <citation type="journal article" date="2021" name="G3 (Bethesda)">
        <title>Aegilops tauschii genome assembly Aet v5.0 features greater sequence contiguity and improved annotation.</title>
        <authorList>
            <person name="Wang L."/>
            <person name="Zhu T."/>
            <person name="Rodriguez J.C."/>
            <person name="Deal K.R."/>
            <person name="Dubcovsky J."/>
            <person name="McGuire P.E."/>
            <person name="Lux T."/>
            <person name="Spannagl M."/>
            <person name="Mayer K.F.X."/>
            <person name="Baldrich P."/>
            <person name="Meyers B.C."/>
            <person name="Huo N."/>
            <person name="Gu Y.Q."/>
            <person name="Zhou H."/>
            <person name="Devos K.M."/>
            <person name="Bennetzen J.L."/>
            <person name="Unver T."/>
            <person name="Budak H."/>
            <person name="Gulick P.J."/>
            <person name="Galiba G."/>
            <person name="Kalapos B."/>
            <person name="Nelson D.R."/>
            <person name="Li P."/>
            <person name="You F.M."/>
            <person name="Luo M.C."/>
            <person name="Dvorak J."/>
        </authorList>
    </citation>
    <scope>NUCLEOTIDE SEQUENCE [LARGE SCALE GENOMIC DNA]</scope>
    <source>
        <strain evidence="1">cv. AL8/78</strain>
    </source>
</reference>
<reference evidence="2" key="1">
    <citation type="journal article" date="2014" name="Science">
        <title>Ancient hybridizations among the ancestral genomes of bread wheat.</title>
        <authorList>
            <consortium name="International Wheat Genome Sequencing Consortium,"/>
            <person name="Marcussen T."/>
            <person name="Sandve S.R."/>
            <person name="Heier L."/>
            <person name="Spannagl M."/>
            <person name="Pfeifer M."/>
            <person name="Jakobsen K.S."/>
            <person name="Wulff B.B."/>
            <person name="Steuernagel B."/>
            <person name="Mayer K.F."/>
            <person name="Olsen O.A."/>
        </authorList>
    </citation>
    <scope>NUCLEOTIDE SEQUENCE [LARGE SCALE GENOMIC DNA]</scope>
    <source>
        <strain evidence="2">cv. AL8/78</strain>
    </source>
</reference>
<evidence type="ECO:0000313" key="1">
    <source>
        <dbReference type="EnsemblPlants" id="AET5Gv20751600.34"/>
    </source>
</evidence>
<dbReference type="AlphaFoldDB" id="A0A453LGB4"/>
<evidence type="ECO:0000313" key="2">
    <source>
        <dbReference type="Proteomes" id="UP000015105"/>
    </source>
</evidence>
<reference evidence="1" key="4">
    <citation type="submission" date="2019-03" db="UniProtKB">
        <authorList>
            <consortium name="EnsemblPlants"/>
        </authorList>
    </citation>
    <scope>IDENTIFICATION</scope>
</reference>
<keyword evidence="2" id="KW-1185">Reference proteome</keyword>